<keyword evidence="1" id="KW-0812">Transmembrane</keyword>
<evidence type="ECO:0000313" key="3">
    <source>
        <dbReference type="Proteomes" id="UP000598032"/>
    </source>
</evidence>
<proteinExistence type="predicted"/>
<dbReference type="RefSeq" id="WP_201646464.1">
    <property type="nucleotide sequence ID" value="NZ_CAJHCP010000025.1"/>
</dbReference>
<dbReference type="EMBL" id="CAJHCP010000025">
    <property type="protein sequence ID" value="CAD6559480.1"/>
    <property type="molecule type" value="Genomic_DNA"/>
</dbReference>
<name>A0ABN7IGH1_9BURK</name>
<dbReference type="InterPro" id="IPR011990">
    <property type="entry name" value="TPR-like_helical_dom_sf"/>
</dbReference>
<organism evidence="2 3">
    <name type="scientific">Paraburkholderia metrosideri</name>
    <dbReference type="NCBI Taxonomy" id="580937"/>
    <lineage>
        <taxon>Bacteria</taxon>
        <taxon>Pseudomonadati</taxon>
        <taxon>Pseudomonadota</taxon>
        <taxon>Betaproteobacteria</taxon>
        <taxon>Burkholderiales</taxon>
        <taxon>Burkholderiaceae</taxon>
        <taxon>Paraburkholderia</taxon>
    </lineage>
</organism>
<sequence length="312" mass="35019">MELAQELERRKALEALLESGAPAESFEKHFRLIENHLMRDDDLAQFYMPTLVKIADRGFATANLHVSLFYCYRMGRGIEPSAVKALEHIHLAMEMGSKKAVWWYANALRNNEGLEGVLEKDLGEALRLYRRLADANDGSTSQSLALPYAIDIMIENKRAIDCSPEYVAAVDRYVQDGETCRVLFNRHYHALALFYTDGLESTDYAGREYAKARKLLIEGLEARDETVRAECQRLLEAWKQIPVPEPDVTFSSLSVAEKATVFSIPFILIFWALVSSALLAVVSAISIPFGLFLLVGLLVFGLSKLGKKQAKP</sequence>
<evidence type="ECO:0000256" key="1">
    <source>
        <dbReference type="SAM" id="Phobius"/>
    </source>
</evidence>
<dbReference type="Proteomes" id="UP000598032">
    <property type="component" value="Unassembled WGS sequence"/>
</dbReference>
<keyword evidence="3" id="KW-1185">Reference proteome</keyword>
<evidence type="ECO:0008006" key="4">
    <source>
        <dbReference type="Google" id="ProtNLM"/>
    </source>
</evidence>
<keyword evidence="1" id="KW-1133">Transmembrane helix</keyword>
<accession>A0ABN7IGH1</accession>
<dbReference type="SUPFAM" id="SSF81901">
    <property type="entry name" value="HCP-like"/>
    <property type="match status" value="1"/>
</dbReference>
<feature type="transmembrane region" description="Helical" evidence="1">
    <location>
        <begin position="259"/>
        <end position="279"/>
    </location>
</feature>
<dbReference type="Gene3D" id="1.25.40.10">
    <property type="entry name" value="Tetratricopeptide repeat domain"/>
    <property type="match status" value="1"/>
</dbReference>
<evidence type="ECO:0000313" key="2">
    <source>
        <dbReference type="EMBL" id="CAD6559480.1"/>
    </source>
</evidence>
<keyword evidence="1" id="KW-0472">Membrane</keyword>
<protein>
    <recommendedName>
        <fullName evidence="4">Sel1 repeat family protein</fullName>
    </recommendedName>
</protein>
<gene>
    <name evidence="2" type="ORF">LMG28140_06638</name>
</gene>
<comment type="caution">
    <text evidence="2">The sequence shown here is derived from an EMBL/GenBank/DDBJ whole genome shotgun (WGS) entry which is preliminary data.</text>
</comment>
<reference evidence="2 3" key="1">
    <citation type="submission" date="2020-10" db="EMBL/GenBank/DDBJ databases">
        <authorList>
            <person name="Peeters C."/>
        </authorList>
    </citation>
    <scope>NUCLEOTIDE SEQUENCE [LARGE SCALE GENOMIC DNA]</scope>
    <source>
        <strain evidence="2 3">LMG 28140</strain>
    </source>
</reference>